<keyword evidence="4" id="KW-1185">Reference proteome</keyword>
<comment type="caution">
    <text evidence="3">The sequence shown here is derived from an EMBL/GenBank/DDBJ whole genome shotgun (WGS) entry which is preliminary data.</text>
</comment>
<evidence type="ECO:0008006" key="5">
    <source>
        <dbReference type="Google" id="ProtNLM"/>
    </source>
</evidence>
<proteinExistence type="predicted"/>
<feature type="chain" id="PRO_5046363146" description="Lipoprotein" evidence="2">
    <location>
        <begin position="24"/>
        <end position="166"/>
    </location>
</feature>
<feature type="signal peptide" evidence="2">
    <location>
        <begin position="1"/>
        <end position="23"/>
    </location>
</feature>
<reference evidence="3 4" key="1">
    <citation type="submission" date="2024-10" db="EMBL/GenBank/DDBJ databases">
        <title>The Natural Products Discovery Center: Release of the First 8490 Sequenced Strains for Exploring Actinobacteria Biosynthetic Diversity.</title>
        <authorList>
            <person name="Kalkreuter E."/>
            <person name="Kautsar S.A."/>
            <person name="Yang D."/>
            <person name="Bader C.D."/>
            <person name="Teijaro C.N."/>
            <person name="Fluegel L."/>
            <person name="Davis C.M."/>
            <person name="Simpson J.R."/>
            <person name="Lauterbach L."/>
            <person name="Steele A.D."/>
            <person name="Gui C."/>
            <person name="Meng S."/>
            <person name="Li G."/>
            <person name="Viehrig K."/>
            <person name="Ye F."/>
            <person name="Su P."/>
            <person name="Kiefer A.F."/>
            <person name="Nichols A."/>
            <person name="Cepeda A.J."/>
            <person name="Yan W."/>
            <person name="Fan B."/>
            <person name="Jiang Y."/>
            <person name="Adhikari A."/>
            <person name="Zheng C.-J."/>
            <person name="Schuster L."/>
            <person name="Cowan T.M."/>
            <person name="Smanski M.J."/>
            <person name="Chevrette M.G."/>
            <person name="De Carvalho L.P.S."/>
            <person name="Shen B."/>
        </authorList>
    </citation>
    <scope>NUCLEOTIDE SEQUENCE [LARGE SCALE GENOMIC DNA]</scope>
    <source>
        <strain evidence="3 4">NPDC050545</strain>
    </source>
</reference>
<organism evidence="3 4">
    <name type="scientific">Nonomuraea typhae</name>
    <dbReference type="NCBI Taxonomy" id="2603600"/>
    <lineage>
        <taxon>Bacteria</taxon>
        <taxon>Bacillati</taxon>
        <taxon>Actinomycetota</taxon>
        <taxon>Actinomycetes</taxon>
        <taxon>Streptosporangiales</taxon>
        <taxon>Streptosporangiaceae</taxon>
        <taxon>Nonomuraea</taxon>
    </lineage>
</organism>
<accession>A0ABW7ZCN6</accession>
<dbReference type="Proteomes" id="UP001612741">
    <property type="component" value="Unassembled WGS sequence"/>
</dbReference>
<dbReference type="EMBL" id="JBITGY010000028">
    <property type="protein sequence ID" value="MFI6505930.1"/>
    <property type="molecule type" value="Genomic_DNA"/>
</dbReference>
<gene>
    <name evidence="3" type="ORF">ACIBG2_51760</name>
</gene>
<dbReference type="RefSeq" id="WP_397092385.1">
    <property type="nucleotide sequence ID" value="NZ_JBITGY010000028.1"/>
</dbReference>
<sequence length="166" mass="17251">MSALPAISMALLIGACGSPQRPAAAPTSAAATFTPTPSSAAPTPTPTPPELTAKDGSNVKACRKGDCEIHVRGTVRVPLDRKFGMPSFIVIHKPPNEVRFQISRPASGDVEAYVAGTGYIALANGIKVTVKMIDGSGAVLRFQRKTVDPRNDLSEGSEGTGIYTTS</sequence>
<evidence type="ECO:0000256" key="2">
    <source>
        <dbReference type="SAM" id="SignalP"/>
    </source>
</evidence>
<name>A0ABW7ZCN6_9ACTN</name>
<evidence type="ECO:0000256" key="1">
    <source>
        <dbReference type="SAM" id="MobiDB-lite"/>
    </source>
</evidence>
<feature type="region of interest" description="Disordered" evidence="1">
    <location>
        <begin position="22"/>
        <end position="57"/>
    </location>
</feature>
<feature type="compositionally biased region" description="Low complexity" evidence="1">
    <location>
        <begin position="22"/>
        <end position="42"/>
    </location>
</feature>
<keyword evidence="2" id="KW-0732">Signal</keyword>
<protein>
    <recommendedName>
        <fullName evidence="5">Lipoprotein</fullName>
    </recommendedName>
</protein>
<evidence type="ECO:0000313" key="3">
    <source>
        <dbReference type="EMBL" id="MFI6505930.1"/>
    </source>
</evidence>
<evidence type="ECO:0000313" key="4">
    <source>
        <dbReference type="Proteomes" id="UP001612741"/>
    </source>
</evidence>